<comment type="caution">
    <text evidence="4">The sequence shown here is derived from an EMBL/GenBank/DDBJ whole genome shotgun (WGS) entry which is preliminary data.</text>
</comment>
<dbReference type="InterPro" id="IPR058663">
    <property type="entry name" value="PucR-like_N"/>
</dbReference>
<evidence type="ECO:0000313" key="5">
    <source>
        <dbReference type="Proteomes" id="UP000320876"/>
    </source>
</evidence>
<sequence>MEWIAGPGSSRSAAPTNGRAEPGGAGTDDPWSALPRSLAAMFRPRAGDVAAAILHEIQRSIPEYARPLEGRFGEAITEGIEQAINQFIERMADPDASKEEAAKLFRWLGKLEVSEGRGVDTLQTAYHVGARVAWRLIAEFGQAAQLSSATICRLADALFVYIDEISALSVEGYAAAKIRNAGALERRRRRLLELILSDPPVSTDALGELAGPARWELPEHIAAVALERRDELAEPAALALDDGVLADLGDSEPYLIVADPDLRRSELESELAGQSGWRAVVGPRVRLSAATTSLHWARRALELARRGVLADQQLIWCGEHLPTLLLTTDEFLVRELAQSCLAPLDPLTVKQRTRLSETLLALLETRGSAPEIAARLHIHPQTVRYRLHQLEGLFGDRLRDPDERFALEISLRALHLLRCSE</sequence>
<dbReference type="InterPro" id="IPR025736">
    <property type="entry name" value="PucR_C-HTH_dom"/>
</dbReference>
<organism evidence="4 5">
    <name type="scientific">Amycolatopsis cihanbeyliensis</name>
    <dbReference type="NCBI Taxonomy" id="1128664"/>
    <lineage>
        <taxon>Bacteria</taxon>
        <taxon>Bacillati</taxon>
        <taxon>Actinomycetota</taxon>
        <taxon>Actinomycetes</taxon>
        <taxon>Pseudonocardiales</taxon>
        <taxon>Pseudonocardiaceae</taxon>
        <taxon>Amycolatopsis</taxon>
    </lineage>
</organism>
<evidence type="ECO:0000313" key="4">
    <source>
        <dbReference type="EMBL" id="TQJ04226.1"/>
    </source>
</evidence>
<dbReference type="PANTHER" id="PTHR33744:SF1">
    <property type="entry name" value="DNA-BINDING TRANSCRIPTIONAL ACTIVATOR ADER"/>
    <property type="match status" value="1"/>
</dbReference>
<dbReference type="InterPro" id="IPR042070">
    <property type="entry name" value="PucR_C-HTH_sf"/>
</dbReference>
<dbReference type="InterPro" id="IPR051448">
    <property type="entry name" value="CdaR-like_regulators"/>
</dbReference>
<dbReference type="Pfam" id="PF13556">
    <property type="entry name" value="HTH_30"/>
    <property type="match status" value="1"/>
</dbReference>
<gene>
    <name evidence="4" type="ORF">FB471_4009</name>
</gene>
<feature type="region of interest" description="Disordered" evidence="1">
    <location>
        <begin position="1"/>
        <end position="31"/>
    </location>
</feature>
<dbReference type="EMBL" id="VFML01000001">
    <property type="protein sequence ID" value="TQJ04226.1"/>
    <property type="molecule type" value="Genomic_DNA"/>
</dbReference>
<proteinExistence type="predicted"/>
<dbReference type="PANTHER" id="PTHR33744">
    <property type="entry name" value="CARBOHYDRATE DIACID REGULATOR"/>
    <property type="match status" value="1"/>
</dbReference>
<feature type="domain" description="PucR-like N-terminal" evidence="3">
    <location>
        <begin position="31"/>
        <end position="196"/>
    </location>
</feature>
<evidence type="ECO:0000256" key="1">
    <source>
        <dbReference type="SAM" id="MobiDB-lite"/>
    </source>
</evidence>
<evidence type="ECO:0000259" key="3">
    <source>
        <dbReference type="Pfam" id="PF25906"/>
    </source>
</evidence>
<accession>A0A542DMA1</accession>
<dbReference type="Gene3D" id="1.10.10.2840">
    <property type="entry name" value="PucR C-terminal helix-turn-helix domain"/>
    <property type="match status" value="1"/>
</dbReference>
<keyword evidence="5" id="KW-1185">Reference proteome</keyword>
<evidence type="ECO:0000259" key="2">
    <source>
        <dbReference type="Pfam" id="PF13556"/>
    </source>
</evidence>
<dbReference type="AlphaFoldDB" id="A0A542DMA1"/>
<dbReference type="Pfam" id="PF25906">
    <property type="entry name" value="PucR-like_N"/>
    <property type="match status" value="1"/>
</dbReference>
<dbReference type="RefSeq" id="WP_246076491.1">
    <property type="nucleotide sequence ID" value="NZ_VFML01000001.1"/>
</dbReference>
<dbReference type="Proteomes" id="UP000320876">
    <property type="component" value="Unassembled WGS sequence"/>
</dbReference>
<protein>
    <submittedName>
        <fullName evidence="4">PucR-like helix-turn-helix protein</fullName>
    </submittedName>
</protein>
<feature type="domain" description="PucR C-terminal helix-turn-helix" evidence="2">
    <location>
        <begin position="355"/>
        <end position="413"/>
    </location>
</feature>
<reference evidence="4 5" key="1">
    <citation type="submission" date="2019-06" db="EMBL/GenBank/DDBJ databases">
        <title>Sequencing the genomes of 1000 actinobacteria strains.</title>
        <authorList>
            <person name="Klenk H.-P."/>
        </authorList>
    </citation>
    <scope>NUCLEOTIDE SEQUENCE [LARGE SCALE GENOMIC DNA]</scope>
    <source>
        <strain evidence="4 5">DSM 45679</strain>
    </source>
</reference>
<name>A0A542DMA1_AMYCI</name>